<keyword evidence="2" id="KW-1185">Reference proteome</keyword>
<accession>A0A4P1RGZ8</accession>
<dbReference type="GO" id="GO:0005739">
    <property type="term" value="C:mitochondrion"/>
    <property type="evidence" value="ECO:0007669"/>
    <property type="project" value="TreeGrafter"/>
</dbReference>
<name>A0A4P1RGZ8_LUPAN</name>
<organism evidence="1 2">
    <name type="scientific">Lupinus angustifolius</name>
    <name type="common">Narrow-leaved blue lupine</name>
    <dbReference type="NCBI Taxonomy" id="3871"/>
    <lineage>
        <taxon>Eukaryota</taxon>
        <taxon>Viridiplantae</taxon>
        <taxon>Streptophyta</taxon>
        <taxon>Embryophyta</taxon>
        <taxon>Tracheophyta</taxon>
        <taxon>Spermatophyta</taxon>
        <taxon>Magnoliopsida</taxon>
        <taxon>eudicotyledons</taxon>
        <taxon>Gunneridae</taxon>
        <taxon>Pentapetalae</taxon>
        <taxon>rosids</taxon>
        <taxon>fabids</taxon>
        <taxon>Fabales</taxon>
        <taxon>Fabaceae</taxon>
        <taxon>Papilionoideae</taxon>
        <taxon>50 kb inversion clade</taxon>
        <taxon>genistoids sensu lato</taxon>
        <taxon>core genistoids</taxon>
        <taxon>Genisteae</taxon>
        <taxon>Lupinus</taxon>
    </lineage>
</organism>
<protein>
    <submittedName>
        <fullName evidence="1">Uncharacterized protein</fullName>
    </submittedName>
</protein>
<sequence length="97" mass="10541">MVTANCVRKTLQLPSPSTKTLFSRQSSPLSPSYAAKFKGLPSSKVSTQNRSFSLFRLPVQLSGVQVSLTQLHNATASALFTSLLSLHNNNWGCLSEE</sequence>
<reference evidence="1 2" key="1">
    <citation type="journal article" date="2017" name="Plant Biotechnol. J.">
        <title>A comprehensive draft genome sequence for lupin (Lupinus angustifolius), an emerging health food: insights into plant-microbe interactions and legume evolution.</title>
        <authorList>
            <person name="Hane J.K."/>
            <person name="Ming Y."/>
            <person name="Kamphuis L.G."/>
            <person name="Nelson M.N."/>
            <person name="Garg G."/>
            <person name="Atkins C.A."/>
            <person name="Bayer P.E."/>
            <person name="Bravo A."/>
            <person name="Bringans S."/>
            <person name="Cannon S."/>
            <person name="Edwards D."/>
            <person name="Foley R."/>
            <person name="Gao L.L."/>
            <person name="Harrison M.J."/>
            <person name="Huang W."/>
            <person name="Hurgobin B."/>
            <person name="Li S."/>
            <person name="Liu C.W."/>
            <person name="McGrath A."/>
            <person name="Morahan G."/>
            <person name="Murray J."/>
            <person name="Weller J."/>
            <person name="Jian J."/>
            <person name="Singh K.B."/>
        </authorList>
    </citation>
    <scope>NUCLEOTIDE SEQUENCE [LARGE SCALE GENOMIC DNA]</scope>
    <source>
        <strain evidence="2">cv. Tanjil</strain>
        <tissue evidence="1">Whole plant</tissue>
    </source>
</reference>
<dbReference type="Gramene" id="OIW10563">
    <property type="protein sequence ID" value="OIW10563"/>
    <property type="gene ID" value="TanjilG_15935"/>
</dbReference>
<dbReference type="Proteomes" id="UP000188354">
    <property type="component" value="Chromosome LG06"/>
</dbReference>
<evidence type="ECO:0000313" key="1">
    <source>
        <dbReference type="EMBL" id="OIW10563.1"/>
    </source>
</evidence>
<dbReference type="PANTHER" id="PTHR33156:SF2">
    <property type="entry name" value="OS01G0738000 PROTEIN"/>
    <property type="match status" value="1"/>
</dbReference>
<dbReference type="AlphaFoldDB" id="A0A4P1RGZ8"/>
<proteinExistence type="predicted"/>
<dbReference type="PANTHER" id="PTHR33156">
    <property type="entry name" value="OS02G0230000 PROTEIN"/>
    <property type="match status" value="1"/>
</dbReference>
<evidence type="ECO:0000313" key="2">
    <source>
        <dbReference type="Proteomes" id="UP000188354"/>
    </source>
</evidence>
<gene>
    <name evidence="1" type="ORF">TanjilG_15935</name>
</gene>
<dbReference type="InterPro" id="IPR043459">
    <property type="entry name" value="NFD6/NOXY2-like"/>
</dbReference>
<dbReference type="EMBL" id="CM007366">
    <property type="protein sequence ID" value="OIW10563.1"/>
    <property type="molecule type" value="Genomic_DNA"/>
</dbReference>